<dbReference type="InterPro" id="IPR000322">
    <property type="entry name" value="Glyco_hydro_31_TIM"/>
</dbReference>
<name>A0ABW4JKV8_9BACL</name>
<reference evidence="5" key="1">
    <citation type="journal article" date="2019" name="Int. J. Syst. Evol. Microbiol.">
        <title>The Global Catalogue of Microorganisms (GCM) 10K type strain sequencing project: providing services to taxonomists for standard genome sequencing and annotation.</title>
        <authorList>
            <consortium name="The Broad Institute Genomics Platform"/>
            <consortium name="The Broad Institute Genome Sequencing Center for Infectious Disease"/>
            <person name="Wu L."/>
            <person name="Ma J."/>
        </authorList>
    </citation>
    <scope>NUCLEOTIDE SEQUENCE [LARGE SCALE GENOMIC DNA]</scope>
    <source>
        <strain evidence="5">CGMCC 1.12286</strain>
    </source>
</reference>
<evidence type="ECO:0000313" key="5">
    <source>
        <dbReference type="Proteomes" id="UP001597079"/>
    </source>
</evidence>
<protein>
    <submittedName>
        <fullName evidence="4">TIM-barrel domain-containing protein</fullName>
    </submittedName>
</protein>
<evidence type="ECO:0000259" key="3">
    <source>
        <dbReference type="Pfam" id="PF01055"/>
    </source>
</evidence>
<comment type="similarity">
    <text evidence="1 2">Belongs to the glycosyl hydrolase 31 family.</text>
</comment>
<organism evidence="4 5">
    <name type="scientific">Alicyclobacillus fodiniaquatilis</name>
    <dbReference type="NCBI Taxonomy" id="1661150"/>
    <lineage>
        <taxon>Bacteria</taxon>
        <taxon>Bacillati</taxon>
        <taxon>Bacillota</taxon>
        <taxon>Bacilli</taxon>
        <taxon>Bacillales</taxon>
        <taxon>Alicyclobacillaceae</taxon>
        <taxon>Alicyclobacillus</taxon>
    </lineage>
</organism>
<sequence length="573" mass="64951">MVSVKKDATLEVHAEAYRLVFPDDERAFVYLEDAKGARLADLFVFSSVHTLSGQDDTTEIGQWDVTEDNDEVILTLTVKSSVWTEKTFRFRCAPTRFSYDMRVEGQGKLTDVNYFGGYASESLRWGSGFFWSGTKAKRGFNPEPNVDEVLYFQPEATSVIDLTGVPLPGRGDWFFTPPPFCFAFEAHNGWFGMGVEAKPGANHYTEYRYQGQQFGFYLNLSYEGYTAVDGVYELPAIGFEFAPDEYQAIDAHVKTLGEKQLAPIAMPETVPAWWKQPIFCGWGAQCYEAARVNGHAPDFALQKLYDSFMEALDKENIRPGIVVLDDKWQAEYGTNAVDEKKWPNVRGFADFLHDRGQKMLLWLKAWDPEGVPADECIINHAGRKIAVDPTNPKYEARFRAAIRQMLSSDGYDADGFKIDFTARIPSGPGFSHYGDVWGLELMKAYLHIIYDEAKKVKPDALVMAHTPHPYLATEIDMIRLNDVNTGSDINPAMIHRARIARIACPNAVIDTDNWPMPNKEAWRAYVEIQADLGVPSLYLATHVDATQEPLEAADYQLIRDVWQRYERKQAHKE</sequence>
<dbReference type="InterPro" id="IPR017853">
    <property type="entry name" value="GH"/>
</dbReference>
<keyword evidence="5" id="KW-1185">Reference proteome</keyword>
<dbReference type="RefSeq" id="WP_377944546.1">
    <property type="nucleotide sequence ID" value="NZ_JBHUCX010000074.1"/>
</dbReference>
<evidence type="ECO:0000256" key="2">
    <source>
        <dbReference type="RuleBase" id="RU361185"/>
    </source>
</evidence>
<accession>A0ABW4JKV8</accession>
<dbReference type="SUPFAM" id="SSF51445">
    <property type="entry name" value="(Trans)glycosidases"/>
    <property type="match status" value="1"/>
</dbReference>
<keyword evidence="2" id="KW-0326">Glycosidase</keyword>
<evidence type="ECO:0000313" key="4">
    <source>
        <dbReference type="EMBL" id="MFD1676639.1"/>
    </source>
</evidence>
<feature type="domain" description="Glycoside hydrolase family 31 TIM barrel" evidence="3">
    <location>
        <begin position="305"/>
        <end position="423"/>
    </location>
</feature>
<keyword evidence="2" id="KW-0378">Hydrolase</keyword>
<dbReference type="Gene3D" id="3.20.20.80">
    <property type="entry name" value="Glycosidases"/>
    <property type="match status" value="1"/>
</dbReference>
<gene>
    <name evidence="4" type="ORF">ACFSB2_18360</name>
</gene>
<dbReference type="EMBL" id="JBHUCX010000074">
    <property type="protein sequence ID" value="MFD1676639.1"/>
    <property type="molecule type" value="Genomic_DNA"/>
</dbReference>
<proteinExistence type="inferred from homology"/>
<comment type="caution">
    <text evidence="4">The sequence shown here is derived from an EMBL/GenBank/DDBJ whole genome shotgun (WGS) entry which is preliminary data.</text>
</comment>
<dbReference type="Pfam" id="PF01055">
    <property type="entry name" value="Glyco_hydro_31_2nd"/>
    <property type="match status" value="1"/>
</dbReference>
<dbReference type="Proteomes" id="UP001597079">
    <property type="component" value="Unassembled WGS sequence"/>
</dbReference>
<evidence type="ECO:0000256" key="1">
    <source>
        <dbReference type="ARBA" id="ARBA00007806"/>
    </source>
</evidence>